<keyword evidence="3" id="KW-1185">Reference proteome</keyword>
<dbReference type="Proteomes" id="UP000078200">
    <property type="component" value="Unassembled WGS sequence"/>
</dbReference>
<feature type="transmembrane region" description="Helical" evidence="1">
    <location>
        <begin position="62"/>
        <end position="81"/>
    </location>
</feature>
<dbReference type="VEuPathDB" id="VectorBase:GAUT011038"/>
<protein>
    <submittedName>
        <fullName evidence="2">Uncharacterized protein</fullName>
    </submittedName>
</protein>
<proteinExistence type="predicted"/>
<keyword evidence="1" id="KW-1133">Transmembrane helix</keyword>
<organism evidence="2 3">
    <name type="scientific">Glossina austeni</name>
    <name type="common">Savannah tsetse fly</name>
    <dbReference type="NCBI Taxonomy" id="7395"/>
    <lineage>
        <taxon>Eukaryota</taxon>
        <taxon>Metazoa</taxon>
        <taxon>Ecdysozoa</taxon>
        <taxon>Arthropoda</taxon>
        <taxon>Hexapoda</taxon>
        <taxon>Insecta</taxon>
        <taxon>Pterygota</taxon>
        <taxon>Neoptera</taxon>
        <taxon>Endopterygota</taxon>
        <taxon>Diptera</taxon>
        <taxon>Brachycera</taxon>
        <taxon>Muscomorpha</taxon>
        <taxon>Hippoboscoidea</taxon>
        <taxon>Glossinidae</taxon>
        <taxon>Glossina</taxon>
    </lineage>
</organism>
<reference evidence="2" key="1">
    <citation type="submission" date="2020-05" db="UniProtKB">
        <authorList>
            <consortium name="EnsemblMetazoa"/>
        </authorList>
    </citation>
    <scope>IDENTIFICATION</scope>
    <source>
        <strain evidence="2">TTRI</strain>
    </source>
</reference>
<dbReference type="AlphaFoldDB" id="A0A1A9UP91"/>
<name>A0A1A9UP91_GLOAU</name>
<evidence type="ECO:0000313" key="2">
    <source>
        <dbReference type="EnsemblMetazoa" id="GAUT011038-PA"/>
    </source>
</evidence>
<evidence type="ECO:0000313" key="3">
    <source>
        <dbReference type="Proteomes" id="UP000078200"/>
    </source>
</evidence>
<accession>A0A1A9UP91</accession>
<keyword evidence="1" id="KW-0472">Membrane</keyword>
<evidence type="ECO:0000256" key="1">
    <source>
        <dbReference type="SAM" id="Phobius"/>
    </source>
</evidence>
<keyword evidence="1" id="KW-0812">Transmembrane</keyword>
<sequence>MAERVDHLARIPSALQDVHDALYFQLKGEMALNTTPTPTTTFTSNVKKKLEVRGYGMSRTTLNFILLFVTSEFIKFIVYFVTFENTLNDVRYVFDWREIQGQSSHLDSRLFCSMTKLSKPLKMYVKIFYALAKESGLSITSPKKGCLWIQAINSLSNRASVMLWGKKCKISPTFTRQWLIGGLAAVCRSTKPDRTIRKLFRVFNGAYVNMCNAFLI</sequence>
<dbReference type="EnsemblMetazoa" id="GAUT011038-RA">
    <property type="protein sequence ID" value="GAUT011038-PA"/>
    <property type="gene ID" value="GAUT011038"/>
</dbReference>